<sequence length="75" mass="7495">MGTAITESTNTGTQIGASGVTNKVAKQVTALTRSAIRAAFAGPMRALTGPESRPPTTANPCGTTSNSAMKTIGTL</sequence>
<gene>
    <name evidence="2" type="ORF">UFOPK3204_01551</name>
</gene>
<reference evidence="2" key="1">
    <citation type="submission" date="2020-05" db="EMBL/GenBank/DDBJ databases">
        <authorList>
            <person name="Chiriac C."/>
            <person name="Salcher M."/>
            <person name="Ghai R."/>
            <person name="Kavagutti S V."/>
        </authorList>
    </citation>
    <scope>NUCLEOTIDE SEQUENCE</scope>
</reference>
<dbReference type="AlphaFoldDB" id="A0A6J7ARJ6"/>
<proteinExistence type="predicted"/>
<accession>A0A6J7ARJ6</accession>
<dbReference type="EMBL" id="CAFABK010000099">
    <property type="protein sequence ID" value="CAB4834619.1"/>
    <property type="molecule type" value="Genomic_DNA"/>
</dbReference>
<feature type="region of interest" description="Disordered" evidence="1">
    <location>
        <begin position="44"/>
        <end position="75"/>
    </location>
</feature>
<organism evidence="2">
    <name type="scientific">freshwater metagenome</name>
    <dbReference type="NCBI Taxonomy" id="449393"/>
    <lineage>
        <taxon>unclassified sequences</taxon>
        <taxon>metagenomes</taxon>
        <taxon>ecological metagenomes</taxon>
    </lineage>
</organism>
<protein>
    <submittedName>
        <fullName evidence="2">Unannotated protein</fullName>
    </submittedName>
</protein>
<feature type="compositionally biased region" description="Polar residues" evidence="1">
    <location>
        <begin position="54"/>
        <end position="75"/>
    </location>
</feature>
<evidence type="ECO:0000313" key="2">
    <source>
        <dbReference type="EMBL" id="CAB4834619.1"/>
    </source>
</evidence>
<evidence type="ECO:0000256" key="1">
    <source>
        <dbReference type="SAM" id="MobiDB-lite"/>
    </source>
</evidence>
<name>A0A6J7ARJ6_9ZZZZ</name>